<dbReference type="AlphaFoldDB" id="X1QEK3"/>
<comment type="caution">
    <text evidence="1">The sequence shown here is derived from an EMBL/GenBank/DDBJ whole genome shotgun (WGS) entry which is preliminary data.</text>
</comment>
<accession>X1QEK3</accession>
<name>X1QEK3_9ZZZZ</name>
<gene>
    <name evidence="1" type="ORF">S12H4_08704</name>
</gene>
<dbReference type="InterPro" id="IPR036388">
    <property type="entry name" value="WH-like_DNA-bd_sf"/>
</dbReference>
<dbReference type="EMBL" id="BARW01003401">
    <property type="protein sequence ID" value="GAI66628.1"/>
    <property type="molecule type" value="Genomic_DNA"/>
</dbReference>
<reference evidence="1" key="1">
    <citation type="journal article" date="2014" name="Front. Microbiol.">
        <title>High frequency of phylogenetically diverse reductive dehalogenase-homologous genes in deep subseafloor sedimentary metagenomes.</title>
        <authorList>
            <person name="Kawai M."/>
            <person name="Futagami T."/>
            <person name="Toyoda A."/>
            <person name="Takaki Y."/>
            <person name="Nishi S."/>
            <person name="Hori S."/>
            <person name="Arai W."/>
            <person name="Tsubouchi T."/>
            <person name="Morono Y."/>
            <person name="Uchiyama I."/>
            <person name="Ito T."/>
            <person name="Fujiyama A."/>
            <person name="Inagaki F."/>
            <person name="Takami H."/>
        </authorList>
    </citation>
    <scope>NUCLEOTIDE SEQUENCE</scope>
    <source>
        <strain evidence="1">Expedition CK06-06</strain>
    </source>
</reference>
<dbReference type="Gene3D" id="1.10.10.10">
    <property type="entry name" value="Winged helix-like DNA-binding domain superfamily/Winged helix DNA-binding domain"/>
    <property type="match status" value="1"/>
</dbReference>
<protein>
    <submittedName>
        <fullName evidence="1">Uncharacterized protein</fullName>
    </submittedName>
</protein>
<sequence>MNIKLNRVNVNKKNKDLPNFPSQYVVIPMWILEDMVYNHRSSIIKSFVLLVARYTLGMKSECCFYSTRRLAEMMKFSRQRIQKAIKECRRLGYIAEDMISIPEITSLDDGTKAYRLNFLQPRNWKPPEAPGTFFEAFNLTRNIEDIKLRLCERKHEDNPDIPYLIGKIKSYMAGRITKKDFDDIISMFDK</sequence>
<organism evidence="1">
    <name type="scientific">marine sediment metagenome</name>
    <dbReference type="NCBI Taxonomy" id="412755"/>
    <lineage>
        <taxon>unclassified sequences</taxon>
        <taxon>metagenomes</taxon>
        <taxon>ecological metagenomes</taxon>
    </lineage>
</organism>
<proteinExistence type="predicted"/>
<evidence type="ECO:0000313" key="1">
    <source>
        <dbReference type="EMBL" id="GAI66628.1"/>
    </source>
</evidence>